<dbReference type="EMBL" id="JAEANY010000002">
    <property type="protein sequence ID" value="MBH5322761.1"/>
    <property type="molecule type" value="Genomic_DNA"/>
</dbReference>
<evidence type="ECO:0000259" key="9">
    <source>
        <dbReference type="Pfam" id="PF11984"/>
    </source>
</evidence>
<keyword evidence="6 8" id="KW-1133">Transmembrane helix</keyword>
<feature type="transmembrane region" description="Helical" evidence="8">
    <location>
        <begin position="25"/>
        <end position="43"/>
    </location>
</feature>
<evidence type="ECO:0000256" key="6">
    <source>
        <dbReference type="ARBA" id="ARBA00022989"/>
    </source>
</evidence>
<comment type="caution">
    <text evidence="10">The sequence shown here is derived from an EMBL/GenBank/DDBJ whole genome shotgun (WGS) entry which is preliminary data.</text>
</comment>
<feature type="transmembrane region" description="Helical" evidence="8">
    <location>
        <begin position="55"/>
        <end position="71"/>
    </location>
</feature>
<keyword evidence="3" id="KW-0645">Protease</keyword>
<evidence type="ECO:0000256" key="8">
    <source>
        <dbReference type="SAM" id="Phobius"/>
    </source>
</evidence>
<proteinExistence type="predicted"/>
<evidence type="ECO:0000313" key="10">
    <source>
        <dbReference type="EMBL" id="MBH5322761.1"/>
    </source>
</evidence>
<organism evidence="10 11">
    <name type="scientific">Aurantiacibacter sediminis</name>
    <dbReference type="NCBI Taxonomy" id="2793064"/>
    <lineage>
        <taxon>Bacteria</taxon>
        <taxon>Pseudomonadati</taxon>
        <taxon>Pseudomonadota</taxon>
        <taxon>Alphaproteobacteria</taxon>
        <taxon>Sphingomonadales</taxon>
        <taxon>Erythrobacteraceae</taxon>
        <taxon>Aurantiacibacter</taxon>
    </lineage>
</organism>
<protein>
    <submittedName>
        <fullName evidence="10">Exosortase A</fullName>
        <ecNumber evidence="10">3.4.22.-</ecNumber>
    </submittedName>
</protein>
<dbReference type="NCBIfam" id="TIGR02914">
    <property type="entry name" value="EpsI_fam"/>
    <property type="match status" value="1"/>
</dbReference>
<sequence>MPLDLASPQRAALTDRIAPQWRAPLAYLAVAWLALFAVFAKAWSEMALQWWDSSTYNHILLVPLILAWLVWQRAPELAKLTPRPWWPGLVGFAGALFIWLLGDISGLATATHLGAVLALQAITVALIGPRVAWALLFPLCYAIFLVPIGEELVPALQMITADITIALTEASGIPARIDGVFIDTPAGLFEVAEACSGVKFLIAMIALGTLVAHVCFDSWLRRIAFMAVAIILPIIANGVRAWGTIYIAQSQGISFAAGFDHIFYGWIFFALVMGALLAMGWKFFDRSVEDPFIDGSAIANSDAFNWVEQFVTARRTVVAGALAVALIAFAWATAARSLEAELPAQANLADVPGWTRVDTAQSYPWHPRASGADRRLSASYTDADGRVVEVVLALYAAQNDGREAGGFGDGALPPDTEWRWLSATQSGDGVQGDRLQALGLHQRVAETWYRRGDWVGGSKIMLKLNTMRDKLFLQSRPTAMLILSTEQRAGEDAAQTIADFRSSTAGLGEWIDRAANVD</sequence>
<dbReference type="GO" id="GO:0016787">
    <property type="term" value="F:hydrolase activity"/>
    <property type="evidence" value="ECO:0007669"/>
    <property type="project" value="UniProtKB-KW"/>
</dbReference>
<evidence type="ECO:0000256" key="5">
    <source>
        <dbReference type="ARBA" id="ARBA00022801"/>
    </source>
</evidence>
<dbReference type="NCBIfam" id="TIGR02602">
    <property type="entry name" value="8TM_EpsH"/>
    <property type="match status" value="1"/>
</dbReference>
<feature type="transmembrane region" description="Helical" evidence="8">
    <location>
        <begin position="107"/>
        <end position="126"/>
    </location>
</feature>
<evidence type="ECO:0000256" key="3">
    <source>
        <dbReference type="ARBA" id="ARBA00022670"/>
    </source>
</evidence>
<feature type="transmembrane region" description="Helical" evidence="8">
    <location>
        <begin position="263"/>
        <end position="284"/>
    </location>
</feature>
<evidence type="ECO:0000256" key="2">
    <source>
        <dbReference type="ARBA" id="ARBA00022475"/>
    </source>
</evidence>
<feature type="transmembrane region" description="Helical" evidence="8">
    <location>
        <begin position="223"/>
        <end position="243"/>
    </location>
</feature>
<dbReference type="Pfam" id="PF09721">
    <property type="entry name" value="Exosortase_EpsH"/>
    <property type="match status" value="1"/>
</dbReference>
<evidence type="ECO:0000256" key="4">
    <source>
        <dbReference type="ARBA" id="ARBA00022692"/>
    </source>
</evidence>
<feature type="transmembrane region" description="Helical" evidence="8">
    <location>
        <begin position="198"/>
        <end position="216"/>
    </location>
</feature>
<evidence type="ECO:0000313" key="11">
    <source>
        <dbReference type="Proteomes" id="UP000602442"/>
    </source>
</evidence>
<comment type="subcellular location">
    <subcellularLocation>
        <location evidence="1">Cell membrane</location>
        <topology evidence="1">Multi-pass membrane protein</topology>
    </subcellularLocation>
</comment>
<keyword evidence="4 8" id="KW-0812">Transmembrane</keyword>
<gene>
    <name evidence="10" type="primary">xrtA</name>
    <name evidence="10" type="ORF">I5L03_09195</name>
</gene>
<feature type="transmembrane region" description="Helical" evidence="8">
    <location>
        <begin position="83"/>
        <end position="101"/>
    </location>
</feature>
<dbReference type="NCBIfam" id="TIGR04178">
    <property type="entry name" value="exo_archaeo"/>
    <property type="match status" value="1"/>
</dbReference>
<dbReference type="EC" id="3.4.22.-" evidence="10"/>
<dbReference type="InterPro" id="IPR026392">
    <property type="entry name" value="Exo/Archaeosortase_dom"/>
</dbReference>
<dbReference type="Proteomes" id="UP000602442">
    <property type="component" value="Unassembled WGS sequence"/>
</dbReference>
<dbReference type="InterPro" id="IPR013426">
    <property type="entry name" value="EpsH-like"/>
</dbReference>
<keyword evidence="5 10" id="KW-0378">Hydrolase</keyword>
<dbReference type="InterPro" id="IPR014263">
    <property type="entry name" value="Methanolan_biosynth_EpsI"/>
</dbReference>
<evidence type="ECO:0000256" key="1">
    <source>
        <dbReference type="ARBA" id="ARBA00004651"/>
    </source>
</evidence>
<dbReference type="InterPro" id="IPR017540">
    <property type="entry name" value="Exosortase-1"/>
</dbReference>
<keyword evidence="7 8" id="KW-0472">Membrane</keyword>
<feature type="transmembrane region" description="Helical" evidence="8">
    <location>
        <begin position="316"/>
        <end position="334"/>
    </location>
</feature>
<dbReference type="InterPro" id="IPR019127">
    <property type="entry name" value="Exosortase"/>
</dbReference>
<dbReference type="Pfam" id="PF11984">
    <property type="entry name" value="DUF3485"/>
    <property type="match status" value="1"/>
</dbReference>
<keyword evidence="2" id="KW-1003">Cell membrane</keyword>
<dbReference type="NCBIfam" id="TIGR03109">
    <property type="entry name" value="exosort_XrtA"/>
    <property type="match status" value="1"/>
</dbReference>
<evidence type="ECO:0000256" key="7">
    <source>
        <dbReference type="ARBA" id="ARBA00023136"/>
    </source>
</evidence>
<name>A0ABS0N460_9SPHN</name>
<dbReference type="RefSeq" id="WP_197921439.1">
    <property type="nucleotide sequence ID" value="NZ_CAWPTA010000007.1"/>
</dbReference>
<feature type="transmembrane region" description="Helical" evidence="8">
    <location>
        <begin position="131"/>
        <end position="149"/>
    </location>
</feature>
<feature type="domain" description="Methanolan biosynthesis EpsI" evidence="9">
    <location>
        <begin position="320"/>
        <end position="503"/>
    </location>
</feature>
<keyword evidence="11" id="KW-1185">Reference proteome</keyword>
<reference evidence="10 11" key="1">
    <citation type="submission" date="2020-11" db="EMBL/GenBank/DDBJ databases">
        <title>Erythrobacter sediminis sp. nov., a marine bacterium from a tidal flat of Garorim Bay.</title>
        <authorList>
            <person name="Kim D."/>
            <person name="Yoo Y."/>
            <person name="Kim J.-J."/>
        </authorList>
    </citation>
    <scope>NUCLEOTIDE SEQUENCE [LARGE SCALE GENOMIC DNA]</scope>
    <source>
        <strain evidence="10 11">JGD-13</strain>
    </source>
</reference>
<accession>A0ABS0N460</accession>